<keyword evidence="7" id="KW-1185">Reference proteome</keyword>
<dbReference type="Pfam" id="PF03226">
    <property type="entry name" value="Yippee-Mis18"/>
    <property type="match status" value="1"/>
</dbReference>
<reference evidence="6" key="2">
    <citation type="submission" date="2023-05" db="EMBL/GenBank/DDBJ databases">
        <authorList>
            <consortium name="Lawrence Berkeley National Laboratory"/>
            <person name="Steindorff A."/>
            <person name="Hensen N."/>
            <person name="Bonometti L."/>
            <person name="Westerberg I."/>
            <person name="Brannstrom I.O."/>
            <person name="Guillou S."/>
            <person name="Cros-Aarteil S."/>
            <person name="Calhoun S."/>
            <person name="Haridas S."/>
            <person name="Kuo A."/>
            <person name="Mondo S."/>
            <person name="Pangilinan J."/>
            <person name="Riley R."/>
            <person name="Labutti K."/>
            <person name="Andreopoulos B."/>
            <person name="Lipzen A."/>
            <person name="Chen C."/>
            <person name="Yanf M."/>
            <person name="Daum C."/>
            <person name="Ng V."/>
            <person name="Clum A."/>
            <person name="Ohm R."/>
            <person name="Martin F."/>
            <person name="Silar P."/>
            <person name="Natvig D."/>
            <person name="Lalanne C."/>
            <person name="Gautier V."/>
            <person name="Ament-Velasquez S.L."/>
            <person name="Kruys A."/>
            <person name="Hutchinson M.I."/>
            <person name="Powell A.J."/>
            <person name="Barry K."/>
            <person name="Miller A.N."/>
            <person name="Grigoriev I.V."/>
            <person name="Debuchy R."/>
            <person name="Gladieux P."/>
            <person name="Thoren M.H."/>
            <person name="Johannesson H."/>
        </authorList>
    </citation>
    <scope>NUCLEOTIDE SEQUENCE</scope>
    <source>
        <strain evidence="6">CBS 315.58</strain>
    </source>
</reference>
<dbReference type="PROSITE" id="PS51792">
    <property type="entry name" value="YIPPEE"/>
    <property type="match status" value="1"/>
</dbReference>
<accession>A0AAN6XHK1</accession>
<evidence type="ECO:0000256" key="2">
    <source>
        <dbReference type="ARBA" id="ARBA00022723"/>
    </source>
</evidence>
<protein>
    <submittedName>
        <fullName evidence="6">Yippee zinc-binding/DNA-binding /Mis18, centromere assembly-domain-containing protein</fullName>
    </submittedName>
</protein>
<dbReference type="InterPro" id="IPR004910">
    <property type="entry name" value="Yippee/Mis18/Cereblon"/>
</dbReference>
<evidence type="ECO:0000256" key="3">
    <source>
        <dbReference type="ARBA" id="ARBA00022833"/>
    </source>
</evidence>
<name>A0AAN6XHK1_9PEZI</name>
<keyword evidence="2" id="KW-0479">Metal-binding</keyword>
<gene>
    <name evidence="6" type="ORF">QBC40DRAFT_279054</name>
</gene>
<dbReference type="GO" id="GO:0046872">
    <property type="term" value="F:metal ion binding"/>
    <property type="evidence" value="ECO:0007669"/>
    <property type="project" value="UniProtKB-KW"/>
</dbReference>
<evidence type="ECO:0000256" key="1">
    <source>
        <dbReference type="ARBA" id="ARBA00005613"/>
    </source>
</evidence>
<dbReference type="InterPro" id="IPR034751">
    <property type="entry name" value="Yippee"/>
</dbReference>
<feature type="domain" description="Yippee" evidence="5">
    <location>
        <begin position="68"/>
        <end position="185"/>
    </location>
</feature>
<dbReference type="Proteomes" id="UP001303160">
    <property type="component" value="Unassembled WGS sequence"/>
</dbReference>
<evidence type="ECO:0000256" key="4">
    <source>
        <dbReference type="SAM" id="MobiDB-lite"/>
    </source>
</evidence>
<evidence type="ECO:0000313" key="7">
    <source>
        <dbReference type="Proteomes" id="UP001303160"/>
    </source>
</evidence>
<keyword evidence="3" id="KW-0862">Zinc</keyword>
<organism evidence="6 7">
    <name type="scientific">Triangularia verruculosa</name>
    <dbReference type="NCBI Taxonomy" id="2587418"/>
    <lineage>
        <taxon>Eukaryota</taxon>
        <taxon>Fungi</taxon>
        <taxon>Dikarya</taxon>
        <taxon>Ascomycota</taxon>
        <taxon>Pezizomycotina</taxon>
        <taxon>Sordariomycetes</taxon>
        <taxon>Sordariomycetidae</taxon>
        <taxon>Sordariales</taxon>
        <taxon>Podosporaceae</taxon>
        <taxon>Triangularia</taxon>
    </lineage>
</organism>
<dbReference type="AlphaFoldDB" id="A0AAN6XHK1"/>
<comment type="caution">
    <text evidence="6">The sequence shown here is derived from an EMBL/GenBank/DDBJ whole genome shotgun (WGS) entry which is preliminary data.</text>
</comment>
<comment type="similarity">
    <text evidence="1">Belongs to the yippee family.</text>
</comment>
<reference evidence="6" key="1">
    <citation type="journal article" date="2023" name="Mol. Phylogenet. Evol.">
        <title>Genome-scale phylogeny and comparative genomics of the fungal order Sordariales.</title>
        <authorList>
            <person name="Hensen N."/>
            <person name="Bonometti L."/>
            <person name="Westerberg I."/>
            <person name="Brannstrom I.O."/>
            <person name="Guillou S."/>
            <person name="Cros-Aarteil S."/>
            <person name="Calhoun S."/>
            <person name="Haridas S."/>
            <person name="Kuo A."/>
            <person name="Mondo S."/>
            <person name="Pangilinan J."/>
            <person name="Riley R."/>
            <person name="LaButti K."/>
            <person name="Andreopoulos B."/>
            <person name="Lipzen A."/>
            <person name="Chen C."/>
            <person name="Yan M."/>
            <person name="Daum C."/>
            <person name="Ng V."/>
            <person name="Clum A."/>
            <person name="Steindorff A."/>
            <person name="Ohm R.A."/>
            <person name="Martin F."/>
            <person name="Silar P."/>
            <person name="Natvig D.O."/>
            <person name="Lalanne C."/>
            <person name="Gautier V."/>
            <person name="Ament-Velasquez S.L."/>
            <person name="Kruys A."/>
            <person name="Hutchinson M.I."/>
            <person name="Powell A.J."/>
            <person name="Barry K."/>
            <person name="Miller A.N."/>
            <person name="Grigoriev I.V."/>
            <person name="Debuchy R."/>
            <person name="Gladieux P."/>
            <person name="Hiltunen Thoren M."/>
            <person name="Johannesson H."/>
        </authorList>
    </citation>
    <scope>NUCLEOTIDE SEQUENCE</scope>
    <source>
        <strain evidence="6">CBS 315.58</strain>
    </source>
</reference>
<evidence type="ECO:0000259" key="5">
    <source>
        <dbReference type="PROSITE" id="PS51792"/>
    </source>
</evidence>
<dbReference type="InterPro" id="IPR039058">
    <property type="entry name" value="Yippee_fam"/>
</dbReference>
<feature type="region of interest" description="Disordered" evidence="4">
    <location>
        <begin position="200"/>
        <end position="221"/>
    </location>
</feature>
<dbReference type="PANTHER" id="PTHR13848">
    <property type="entry name" value="PROTEIN YIPPEE-LIKE CG15309-RELATED"/>
    <property type="match status" value="1"/>
</dbReference>
<evidence type="ECO:0000313" key="6">
    <source>
        <dbReference type="EMBL" id="KAK4200883.1"/>
    </source>
</evidence>
<proteinExistence type="inferred from homology"/>
<dbReference type="EMBL" id="MU863913">
    <property type="protein sequence ID" value="KAK4200883.1"/>
    <property type="molecule type" value="Genomic_DNA"/>
</dbReference>
<sequence length="254" mass="28100">MFGQLITLTPAPNYMDPSVHRFTRYLLPSFSFTLRGRGASTPSYTPRTASSKNCPLQTRDKLNRTSHSLIRCLSCRSDLAFHSQIISKGFHGRHGKALLVAPALPCSHDGNHRKSESGFSAGLHNIRLGATEKRQLATGSHEVADLFCYICETKLGWKYIKADEPSQKYKVGKFILEVARVAVEQGLEFEPVEDVRTGTGRTATISGKGGEHSGTVSFDSDDEDECEELFSGVWNAEEVAARRMMDARLRMGQS</sequence>